<dbReference type="InterPro" id="IPR001584">
    <property type="entry name" value="Integrase_cat-core"/>
</dbReference>
<evidence type="ECO:0000313" key="3">
    <source>
        <dbReference type="RefSeq" id="XP_025419412.1"/>
    </source>
</evidence>
<dbReference type="PANTHER" id="PTHR37984">
    <property type="entry name" value="PROTEIN CBG26694"/>
    <property type="match status" value="1"/>
</dbReference>
<name>A0A8B8G9A9_9HEMI</name>
<dbReference type="Proteomes" id="UP000694846">
    <property type="component" value="Unplaced"/>
</dbReference>
<dbReference type="Gene3D" id="3.30.420.10">
    <property type="entry name" value="Ribonuclease H-like superfamily/Ribonuclease H"/>
    <property type="match status" value="1"/>
</dbReference>
<dbReference type="RefSeq" id="XP_025419412.1">
    <property type="nucleotide sequence ID" value="XM_025563627.1"/>
</dbReference>
<dbReference type="GeneID" id="112689776"/>
<dbReference type="PANTHER" id="PTHR37984:SF5">
    <property type="entry name" value="PROTEIN NYNRIN-LIKE"/>
    <property type="match status" value="1"/>
</dbReference>
<protein>
    <submittedName>
        <fullName evidence="3">KRAB-A domain-containing protein 2-like</fullName>
    </submittedName>
</protein>
<dbReference type="GO" id="GO:0003676">
    <property type="term" value="F:nucleic acid binding"/>
    <property type="evidence" value="ECO:0007669"/>
    <property type="project" value="InterPro"/>
</dbReference>
<dbReference type="InterPro" id="IPR012337">
    <property type="entry name" value="RNaseH-like_sf"/>
</dbReference>
<gene>
    <name evidence="3" type="primary">LOC112689776</name>
</gene>
<dbReference type="PROSITE" id="PS50994">
    <property type="entry name" value="INTEGRASE"/>
    <property type="match status" value="1"/>
</dbReference>
<dbReference type="SUPFAM" id="SSF53098">
    <property type="entry name" value="Ribonuclease H-like"/>
    <property type="match status" value="1"/>
</dbReference>
<proteinExistence type="predicted"/>
<evidence type="ECO:0000259" key="1">
    <source>
        <dbReference type="PROSITE" id="PS50994"/>
    </source>
</evidence>
<evidence type="ECO:0000313" key="2">
    <source>
        <dbReference type="Proteomes" id="UP000694846"/>
    </source>
</evidence>
<dbReference type="AlphaFoldDB" id="A0A8B8G9A9"/>
<accession>A0A8B8G9A9</accession>
<dbReference type="OrthoDB" id="10041064at2759"/>
<organism evidence="2 3">
    <name type="scientific">Sipha flava</name>
    <name type="common">yellow sugarcane aphid</name>
    <dbReference type="NCBI Taxonomy" id="143950"/>
    <lineage>
        <taxon>Eukaryota</taxon>
        <taxon>Metazoa</taxon>
        <taxon>Ecdysozoa</taxon>
        <taxon>Arthropoda</taxon>
        <taxon>Hexapoda</taxon>
        <taxon>Insecta</taxon>
        <taxon>Pterygota</taxon>
        <taxon>Neoptera</taxon>
        <taxon>Paraneoptera</taxon>
        <taxon>Hemiptera</taxon>
        <taxon>Sternorrhyncha</taxon>
        <taxon>Aphidomorpha</taxon>
        <taxon>Aphidoidea</taxon>
        <taxon>Aphididae</taxon>
        <taxon>Sipha</taxon>
    </lineage>
</organism>
<dbReference type="InterPro" id="IPR036397">
    <property type="entry name" value="RNaseH_sf"/>
</dbReference>
<feature type="domain" description="Integrase catalytic" evidence="1">
    <location>
        <begin position="142"/>
        <end position="301"/>
    </location>
</feature>
<reference evidence="3" key="1">
    <citation type="submission" date="2025-08" db="UniProtKB">
        <authorList>
            <consortium name="RefSeq"/>
        </authorList>
    </citation>
    <scope>IDENTIFICATION</scope>
    <source>
        <tissue evidence="3">Whole body</tissue>
    </source>
</reference>
<sequence>MNAFSEFYKKLDAYYIEKPGKKPPTKNEVEVIINEILAAKTKIGKKSRREYYLLKQYDVLCVTDKKYLVFKKTEGDDIKYVVLYEELYERINLHSHIATGHGGNIKLRVAMGNKYKIPRPAIEKFLSVFFMCNSKQGANRRLVIKPIITKDFNERAQVDLVDFQSTPDGKYKWIMNYQDHSTKFLLLRPLESKKALEVVSKLLDIFLTFGAPKILQSDNGREFVNCVIHELKDMWPQCVIVHGRPRHPQTQGSVERSNQDIENMIRAWMKDNQSKKMVHWITVCTISKKFLFSPNYWTLSV</sequence>
<dbReference type="GO" id="GO:0015074">
    <property type="term" value="P:DNA integration"/>
    <property type="evidence" value="ECO:0007669"/>
    <property type="project" value="InterPro"/>
</dbReference>
<keyword evidence="2" id="KW-1185">Reference proteome</keyword>
<dbReference type="InterPro" id="IPR050951">
    <property type="entry name" value="Retrovirus_Pol_polyprotein"/>
</dbReference>